<dbReference type="AlphaFoldDB" id="A0A448KNX9"/>
<sequence length="52" mass="5503">MQSENGLLDIGAYPTKEQVDADLINAGKETVIAVKGASFFDSAESFAVDILI</sequence>
<protein>
    <submittedName>
        <fullName evidence="1">Succinyl-CoA:3-ketoacid-coenzyme A transferase subunit B</fullName>
        <ecNumber evidence="1">2.8.3.5</ecNumber>
    </submittedName>
</protein>
<dbReference type="Gene3D" id="3.40.1080.10">
    <property type="entry name" value="Glutaconate Coenzyme A-transferase"/>
    <property type="match status" value="1"/>
</dbReference>
<dbReference type="InterPro" id="IPR037171">
    <property type="entry name" value="NagB/RpiA_transferase-like"/>
</dbReference>
<gene>
    <name evidence="1" type="primary">scoB_2</name>
    <name evidence="1" type="ORF">NCTC11541_01117</name>
</gene>
<accession>A0A448KNX9</accession>
<dbReference type="SUPFAM" id="SSF100950">
    <property type="entry name" value="NagB/RpiA/CoA transferase-like"/>
    <property type="match status" value="1"/>
</dbReference>
<organism evidence="1 2">
    <name type="scientific">Campylobacter upsaliensis</name>
    <dbReference type="NCBI Taxonomy" id="28080"/>
    <lineage>
        <taxon>Bacteria</taxon>
        <taxon>Pseudomonadati</taxon>
        <taxon>Campylobacterota</taxon>
        <taxon>Epsilonproteobacteria</taxon>
        <taxon>Campylobacterales</taxon>
        <taxon>Campylobacteraceae</taxon>
        <taxon>Campylobacter</taxon>
    </lineage>
</organism>
<evidence type="ECO:0000313" key="1">
    <source>
        <dbReference type="EMBL" id="VEG85075.1"/>
    </source>
</evidence>
<dbReference type="Pfam" id="PF01144">
    <property type="entry name" value="CoA_trans"/>
    <property type="match status" value="1"/>
</dbReference>
<dbReference type="GO" id="GO:0008260">
    <property type="term" value="F:succinyl-CoA:3-oxo-acid CoA-transferase activity"/>
    <property type="evidence" value="ECO:0007669"/>
    <property type="project" value="UniProtKB-EC"/>
</dbReference>
<dbReference type="InterPro" id="IPR004165">
    <property type="entry name" value="CoA_trans_fam_I"/>
</dbReference>
<proteinExistence type="predicted"/>
<name>A0A448KNX9_CAMUP</name>
<dbReference type="EC" id="2.8.3.5" evidence="1"/>
<dbReference type="PANTHER" id="PTHR13707:SF57">
    <property type="entry name" value="SUCCINYL-COA:3-KETOACID COENZYME A TRANSFERASE SUBUNIT B-RELATED"/>
    <property type="match status" value="1"/>
</dbReference>
<dbReference type="EMBL" id="LR134372">
    <property type="protein sequence ID" value="VEG85075.1"/>
    <property type="molecule type" value="Genomic_DNA"/>
</dbReference>
<dbReference type="PANTHER" id="PTHR13707">
    <property type="entry name" value="KETOACID-COENZYME A TRANSFERASE"/>
    <property type="match status" value="1"/>
</dbReference>
<evidence type="ECO:0000313" key="2">
    <source>
        <dbReference type="Proteomes" id="UP000278157"/>
    </source>
</evidence>
<keyword evidence="1" id="KW-0808">Transferase</keyword>
<dbReference type="Proteomes" id="UP000278157">
    <property type="component" value="Chromosome"/>
</dbReference>
<reference evidence="1 2" key="1">
    <citation type="submission" date="2018-12" db="EMBL/GenBank/DDBJ databases">
        <authorList>
            <consortium name="Pathogen Informatics"/>
        </authorList>
    </citation>
    <scope>NUCLEOTIDE SEQUENCE [LARGE SCALE GENOMIC DNA]</scope>
    <source>
        <strain evidence="1 2">NCTC11541</strain>
    </source>
</reference>